<evidence type="ECO:0000256" key="1">
    <source>
        <dbReference type="SAM" id="MobiDB-lite"/>
    </source>
</evidence>
<dbReference type="PANTHER" id="PTHR43762:SF1">
    <property type="entry name" value="D-ARABINONO-1,4-LACTONE OXIDASE"/>
    <property type="match status" value="1"/>
</dbReference>
<protein>
    <recommendedName>
        <fullName evidence="2">FAD-binding PCMH-type domain-containing protein</fullName>
    </recommendedName>
</protein>
<proteinExistence type="predicted"/>
<dbReference type="AlphaFoldDB" id="A0A7W9UMS3"/>
<dbReference type="InterPro" id="IPR016166">
    <property type="entry name" value="FAD-bd_PCMH"/>
</dbReference>
<dbReference type="GO" id="GO:0071949">
    <property type="term" value="F:FAD binding"/>
    <property type="evidence" value="ECO:0007669"/>
    <property type="project" value="InterPro"/>
</dbReference>
<dbReference type="EMBL" id="JACHIT010000002">
    <property type="protein sequence ID" value="MBB5918075.1"/>
    <property type="molecule type" value="Genomic_DNA"/>
</dbReference>
<organism evidence="3 4">
    <name type="scientific">Nocardia transvalensis</name>
    <dbReference type="NCBI Taxonomy" id="37333"/>
    <lineage>
        <taxon>Bacteria</taxon>
        <taxon>Bacillati</taxon>
        <taxon>Actinomycetota</taxon>
        <taxon>Actinomycetes</taxon>
        <taxon>Mycobacteriales</taxon>
        <taxon>Nocardiaceae</taxon>
        <taxon>Nocardia</taxon>
    </lineage>
</organism>
<dbReference type="Pfam" id="PF01565">
    <property type="entry name" value="FAD_binding_4"/>
    <property type="match status" value="1"/>
</dbReference>
<keyword evidence="4" id="KW-1185">Reference proteome</keyword>
<evidence type="ECO:0000259" key="2">
    <source>
        <dbReference type="PROSITE" id="PS51387"/>
    </source>
</evidence>
<dbReference type="Proteomes" id="UP000540412">
    <property type="component" value="Unassembled WGS sequence"/>
</dbReference>
<dbReference type="InterPro" id="IPR006094">
    <property type="entry name" value="Oxid_FAD_bind_N"/>
</dbReference>
<name>A0A7W9UMS3_9NOCA</name>
<dbReference type="InterPro" id="IPR036318">
    <property type="entry name" value="FAD-bd_PCMH-like_sf"/>
</dbReference>
<comment type="caution">
    <text evidence="3">The sequence shown here is derived from an EMBL/GenBank/DDBJ whole genome shotgun (WGS) entry which is preliminary data.</text>
</comment>
<evidence type="ECO:0000313" key="3">
    <source>
        <dbReference type="EMBL" id="MBB5918075.1"/>
    </source>
</evidence>
<reference evidence="3 4" key="1">
    <citation type="submission" date="2020-08" db="EMBL/GenBank/DDBJ databases">
        <title>Sequencing the genomes of 1000 actinobacteria strains.</title>
        <authorList>
            <person name="Klenk H.-P."/>
        </authorList>
    </citation>
    <scope>NUCLEOTIDE SEQUENCE [LARGE SCALE GENOMIC DNA]</scope>
    <source>
        <strain evidence="3 4">DSM 43582</strain>
    </source>
</reference>
<dbReference type="Gene3D" id="3.30.465.10">
    <property type="match status" value="1"/>
</dbReference>
<feature type="domain" description="FAD-binding PCMH-type" evidence="2">
    <location>
        <begin position="5"/>
        <end position="182"/>
    </location>
</feature>
<feature type="region of interest" description="Disordered" evidence="1">
    <location>
        <begin position="25"/>
        <end position="51"/>
    </location>
</feature>
<accession>A0A7W9UMS3</accession>
<dbReference type="SUPFAM" id="SSF56176">
    <property type="entry name" value="FAD-binding/transporter-associated domain-like"/>
    <property type="match status" value="1"/>
</dbReference>
<dbReference type="InterPro" id="IPR016169">
    <property type="entry name" value="FAD-bd_PCMH_sub2"/>
</dbReference>
<dbReference type="PANTHER" id="PTHR43762">
    <property type="entry name" value="L-GULONOLACTONE OXIDASE"/>
    <property type="match status" value="1"/>
</dbReference>
<dbReference type="PROSITE" id="PS51387">
    <property type="entry name" value="FAD_PCMH"/>
    <property type="match status" value="1"/>
</dbReference>
<sequence>MAMRTLADLPEEYLPRDTADVVRSVRDSRPQPLTVRGGEPGGDHGADYEDELAPPDRRVVLSLRRMNRVQAVDADARLVRVQAGARLSDIDRTLAAHGLGLPVVGDHREITAGGFAAVGGLSAASHRYGMFSDNVVSLEYVDPEGRFGTCGRAHHADRFRRVLGGAGRTGIITALTLEAVEVDKDHTWLTSDPHRFLDFDTFVEHSVAEIERPGDAILQVGRWVDTAPLRVSRPVGTGHVQLGTVRFGQWSSLHPTTATPSLRARRELGSRARKSLGAIASAARGPAGMPVRNAAAGALMFAPKVLTLRDAEYLADTVITSAERGPAYRVSVFAPLSTYPAVFHRLHDLFTGHRERNGLFTVISAMTYGVRSPYLHDLSGEDHGFLAFTCRVRPTDTYTGKSGTPGALRDIDAAIDDICRSENARRYTTD</sequence>
<dbReference type="InterPro" id="IPR010031">
    <property type="entry name" value="FAD_lactone_oxidase-like"/>
</dbReference>
<evidence type="ECO:0000313" key="4">
    <source>
        <dbReference type="Proteomes" id="UP000540412"/>
    </source>
</evidence>
<gene>
    <name evidence="3" type="ORF">BJY24_006987</name>
</gene>
<dbReference type="GO" id="GO:0016899">
    <property type="term" value="F:oxidoreductase activity, acting on the CH-OH group of donors, oxygen as acceptor"/>
    <property type="evidence" value="ECO:0007669"/>
    <property type="project" value="InterPro"/>
</dbReference>